<keyword evidence="3 5" id="KW-0689">Ribosomal protein</keyword>
<evidence type="ECO:0000313" key="8">
    <source>
        <dbReference type="EMBL" id="KSV18698.1"/>
    </source>
</evidence>
<evidence type="ECO:0000256" key="5">
    <source>
        <dbReference type="HAMAP-Rule" id="MF_01371"/>
    </source>
</evidence>
<evidence type="ECO:0000259" key="6">
    <source>
        <dbReference type="Pfam" id="PF00327"/>
    </source>
</evidence>
<dbReference type="InterPro" id="IPR016082">
    <property type="entry name" value="Ribosomal_uL30_ferredoxin-like"/>
</dbReference>
<dbReference type="EMBL" id="CP141531">
    <property type="protein sequence ID" value="WRO07836.1"/>
    <property type="molecule type" value="Genomic_DNA"/>
</dbReference>
<proteinExistence type="inferred from homology"/>
<evidence type="ECO:0000256" key="4">
    <source>
        <dbReference type="ARBA" id="ARBA00023274"/>
    </source>
</evidence>
<dbReference type="AlphaFoldDB" id="A0A0V8M4N8"/>
<dbReference type="Proteomes" id="UP001327986">
    <property type="component" value="Chromosome"/>
</dbReference>
<dbReference type="eggNOG" id="COG1841">
    <property type="taxonomic scope" value="Bacteria"/>
</dbReference>
<comment type="similarity">
    <text evidence="1 5">Belongs to the universal ribosomal protein uL30 family.</text>
</comment>
<evidence type="ECO:0000313" key="11">
    <source>
        <dbReference type="Proteomes" id="UP000218257"/>
    </source>
</evidence>
<evidence type="ECO:0000256" key="1">
    <source>
        <dbReference type="ARBA" id="ARBA00007594"/>
    </source>
</evidence>
<name>A0A0V8M4N8_9CHLR</name>
<dbReference type="CDD" id="cd01658">
    <property type="entry name" value="Ribosomal_L30"/>
    <property type="match status" value="1"/>
</dbReference>
<dbReference type="Proteomes" id="UP000218257">
    <property type="component" value="Chromosome"/>
</dbReference>
<dbReference type="PIRSF" id="PIRSF002211">
    <property type="entry name" value="Ribosomal_L30_bac-type"/>
    <property type="match status" value="1"/>
</dbReference>
<dbReference type="InterPro" id="IPR005996">
    <property type="entry name" value="Ribosomal_uL30_bac-type"/>
</dbReference>
<reference evidence="9" key="3">
    <citation type="submission" date="2023-12" db="EMBL/GenBank/DDBJ databases">
        <title>Isolation of organohalide respiring bacteria Dehalococcoides mccartyi strain GPTCE1 in groundwater collected near a chemical plant in Suzhou, China.</title>
        <authorList>
            <person name="Liu G."/>
        </authorList>
    </citation>
    <scope>NUCLEOTIDE SEQUENCE</scope>
    <source>
        <strain evidence="9">GPTCE1</strain>
    </source>
</reference>
<dbReference type="Proteomes" id="UP000053577">
    <property type="component" value="Unassembled WGS sequence"/>
</dbReference>
<evidence type="ECO:0000313" key="9">
    <source>
        <dbReference type="EMBL" id="WRO07836.1"/>
    </source>
</evidence>
<evidence type="ECO:0000313" key="7">
    <source>
        <dbReference type="EMBL" id="BAZ97009.1"/>
    </source>
</evidence>
<dbReference type="GeneID" id="3230238"/>
<organism evidence="8 10">
    <name type="scientific">Dehalococcoides mccartyi</name>
    <dbReference type="NCBI Taxonomy" id="61435"/>
    <lineage>
        <taxon>Bacteria</taxon>
        <taxon>Bacillati</taxon>
        <taxon>Chloroflexota</taxon>
        <taxon>Dehalococcoidia</taxon>
        <taxon>Dehalococcoidales</taxon>
        <taxon>Dehalococcoidaceae</taxon>
        <taxon>Dehalococcoides</taxon>
    </lineage>
</organism>
<dbReference type="GO" id="GO:0006412">
    <property type="term" value="P:translation"/>
    <property type="evidence" value="ECO:0007669"/>
    <property type="project" value="UniProtKB-UniRule"/>
</dbReference>
<dbReference type="NCBIfam" id="TIGR01308">
    <property type="entry name" value="rpmD_bact"/>
    <property type="match status" value="1"/>
</dbReference>
<dbReference type="InterPro" id="IPR036919">
    <property type="entry name" value="Ribo_uL30_ferredoxin-like_sf"/>
</dbReference>
<evidence type="ECO:0000256" key="2">
    <source>
        <dbReference type="ARBA" id="ARBA00011838"/>
    </source>
</evidence>
<comment type="subunit">
    <text evidence="2 5">Part of the 50S ribosomal subunit.</text>
</comment>
<dbReference type="GO" id="GO:0015934">
    <property type="term" value="C:large ribosomal subunit"/>
    <property type="evidence" value="ECO:0007669"/>
    <property type="project" value="InterPro"/>
</dbReference>
<keyword evidence="4 5" id="KW-0687">Ribonucleoprotein</keyword>
<dbReference type="Gene3D" id="3.30.1390.20">
    <property type="entry name" value="Ribosomal protein L30, ferredoxin-like fold domain"/>
    <property type="match status" value="1"/>
</dbReference>
<reference evidence="8 10" key="1">
    <citation type="journal article" date="2015" name="Sci. Rep.">
        <title>A comparative genomics and reductive dehalogenase gene transcription study of two chloroethene-respiring bacteria, Dehalococcoides mccartyi strains MB and 11a.</title>
        <authorList>
            <person name="Low A."/>
            <person name="Shen Z."/>
            <person name="Cheng D."/>
            <person name="Rogers M.J."/>
            <person name="Lee P.K."/>
            <person name="He J."/>
        </authorList>
    </citation>
    <scope>NUCLEOTIDE SEQUENCE [LARGE SCALE GENOMIC DNA]</scope>
    <source>
        <strain evidence="8 10">MB</strain>
    </source>
</reference>
<accession>A0A0V8M4N8</accession>
<evidence type="ECO:0000313" key="10">
    <source>
        <dbReference type="Proteomes" id="UP000053577"/>
    </source>
</evidence>
<dbReference type="OrthoDB" id="9812790at2"/>
<dbReference type="SMR" id="A0A0V8M4N8"/>
<dbReference type="EMBL" id="JGYD01000010">
    <property type="protein sequence ID" value="KSV18698.1"/>
    <property type="molecule type" value="Genomic_DNA"/>
</dbReference>
<dbReference type="PATRIC" id="fig|243164.10.peg.470"/>
<reference evidence="7 11" key="2">
    <citation type="journal article" date="2017" name="Sci. Rep.">
        <title>Isolation and genomic characterization of a Dehalococcoides strain suggests genomic rearrangement during culture.</title>
        <authorList>
            <person name="Yohda M."/>
            <person name="Ikegami K."/>
            <person name="Aita Y."/>
            <person name="Kitajima M."/>
            <person name="Takechi A."/>
            <person name="Iwamoto M."/>
            <person name="Fukuda T."/>
            <person name="Tamura N."/>
            <person name="Shibasaki J."/>
            <person name="Koike S."/>
            <person name="Komatsu D."/>
            <person name="Miyagi S."/>
            <person name="Nishimura M."/>
            <person name="Uchino Y."/>
            <person name="Shiroma A."/>
            <person name="Shimoji M."/>
            <person name="Tamotsu H."/>
            <person name="Ashimine N."/>
            <person name="Shinzato M."/>
            <person name="Ohki S."/>
            <person name="Nakano K."/>
            <person name="Teruya K."/>
            <person name="Satou K."/>
            <person name="Hirano T."/>
            <person name="Yagi O."/>
        </authorList>
    </citation>
    <scope>NUCLEOTIDE SEQUENCE [LARGE SCALE GENOMIC DNA]</scope>
    <source>
        <strain evidence="7 11">UCH-ATV1</strain>
    </source>
</reference>
<feature type="domain" description="Large ribosomal subunit protein uL30-like ferredoxin-like fold" evidence="6">
    <location>
        <begin position="4"/>
        <end position="54"/>
    </location>
</feature>
<dbReference type="SUPFAM" id="SSF55129">
    <property type="entry name" value="Ribosomal protein L30p/L7e"/>
    <property type="match status" value="1"/>
</dbReference>
<dbReference type="HAMAP" id="MF_01371_B">
    <property type="entry name" value="Ribosomal_uL30_B"/>
    <property type="match status" value="1"/>
</dbReference>
<dbReference type="GO" id="GO:0003735">
    <property type="term" value="F:structural constituent of ribosome"/>
    <property type="evidence" value="ECO:0007669"/>
    <property type="project" value="InterPro"/>
</dbReference>
<gene>
    <name evidence="5 9" type="primary">rpmD</name>
    <name evidence="8" type="ORF">DA01_01605</name>
    <name evidence="7" type="ORF">DEHALATV1_0381</name>
    <name evidence="9" type="ORF">VLL09_02820</name>
</gene>
<dbReference type="RefSeq" id="WP_010936269.1">
    <property type="nucleotide sequence ID" value="NZ_AP017649.1"/>
</dbReference>
<protein>
    <recommendedName>
        <fullName evidence="5">Large ribosomal subunit protein uL30</fullName>
    </recommendedName>
</protein>
<dbReference type="EMBL" id="AP017649">
    <property type="protein sequence ID" value="BAZ97009.1"/>
    <property type="molecule type" value="Genomic_DNA"/>
</dbReference>
<evidence type="ECO:0000256" key="3">
    <source>
        <dbReference type="ARBA" id="ARBA00022980"/>
    </source>
</evidence>
<dbReference type="Pfam" id="PF00327">
    <property type="entry name" value="Ribosomal_L30"/>
    <property type="match status" value="1"/>
</dbReference>
<sequence length="60" mass="6687">MAKIKITWVKSAIGYKFDQAATIKALGFKKLNQSVIQDDSAAIRGMILKVRHLVVLEEVT</sequence>